<dbReference type="InterPro" id="IPR012944">
    <property type="entry name" value="SusD_RagB_dom"/>
</dbReference>
<dbReference type="InterPro" id="IPR013783">
    <property type="entry name" value="Ig-like_fold"/>
</dbReference>
<dbReference type="GO" id="GO:0009279">
    <property type="term" value="C:cell outer membrane"/>
    <property type="evidence" value="ECO:0007669"/>
    <property type="project" value="UniProtKB-SubCell"/>
</dbReference>
<dbReference type="SUPFAM" id="SSF82153">
    <property type="entry name" value="FAS1 domain"/>
    <property type="match status" value="1"/>
</dbReference>
<dbReference type="SMART" id="SM00554">
    <property type="entry name" value="FAS1"/>
    <property type="match status" value="1"/>
</dbReference>
<proteinExistence type="inferred from homology"/>
<dbReference type="Gene3D" id="2.60.40.10">
    <property type="entry name" value="Immunoglobulins"/>
    <property type="match status" value="1"/>
</dbReference>
<accession>A0A1H4A272</accession>
<protein>
    <submittedName>
        <fullName evidence="7">Fasciclin domain-containing protein</fullName>
    </submittedName>
</protein>
<reference evidence="8" key="1">
    <citation type="submission" date="2016-10" db="EMBL/GenBank/DDBJ databases">
        <authorList>
            <person name="Varghese N."/>
            <person name="Submissions S."/>
        </authorList>
    </citation>
    <scope>NUCLEOTIDE SEQUENCE [LARGE SCALE GENOMIC DNA]</scope>
    <source>
        <strain evidence="8">DSM 23920</strain>
    </source>
</reference>
<keyword evidence="4" id="KW-0472">Membrane</keyword>
<dbReference type="InterPro" id="IPR011990">
    <property type="entry name" value="TPR-like_helical_dom_sf"/>
</dbReference>
<keyword evidence="8" id="KW-1185">Reference proteome</keyword>
<evidence type="ECO:0000313" key="8">
    <source>
        <dbReference type="Proteomes" id="UP000199656"/>
    </source>
</evidence>
<keyword evidence="5" id="KW-0998">Cell outer membrane</keyword>
<dbReference type="Pfam" id="PF07980">
    <property type="entry name" value="SusD_RagB"/>
    <property type="match status" value="1"/>
</dbReference>
<comment type="subcellular location">
    <subcellularLocation>
        <location evidence="1">Cell outer membrane</location>
    </subcellularLocation>
</comment>
<dbReference type="STRING" id="408074.SAMN05660909_01405"/>
<evidence type="ECO:0000256" key="2">
    <source>
        <dbReference type="ARBA" id="ARBA00006275"/>
    </source>
</evidence>
<dbReference type="OrthoDB" id="611136at2"/>
<evidence type="ECO:0000256" key="1">
    <source>
        <dbReference type="ARBA" id="ARBA00004442"/>
    </source>
</evidence>
<evidence type="ECO:0000256" key="3">
    <source>
        <dbReference type="ARBA" id="ARBA00022729"/>
    </source>
</evidence>
<dbReference type="SUPFAM" id="SSF48452">
    <property type="entry name" value="TPR-like"/>
    <property type="match status" value="1"/>
</dbReference>
<dbReference type="EMBL" id="FNRL01000005">
    <property type="protein sequence ID" value="SEA29612.1"/>
    <property type="molecule type" value="Genomic_DNA"/>
</dbReference>
<dbReference type="InterPro" id="IPR036378">
    <property type="entry name" value="FAS1_dom_sf"/>
</dbReference>
<feature type="domain" description="FAS1" evidence="6">
    <location>
        <begin position="34"/>
        <end position="166"/>
    </location>
</feature>
<dbReference type="PROSITE" id="PS50213">
    <property type="entry name" value="FAS1"/>
    <property type="match status" value="1"/>
</dbReference>
<dbReference type="InterPro" id="IPR000782">
    <property type="entry name" value="FAS1_domain"/>
</dbReference>
<dbReference type="Pfam" id="PF14322">
    <property type="entry name" value="SusD-like_3"/>
    <property type="match status" value="1"/>
</dbReference>
<evidence type="ECO:0000256" key="4">
    <source>
        <dbReference type="ARBA" id="ARBA00023136"/>
    </source>
</evidence>
<dbReference type="InterPro" id="IPR018247">
    <property type="entry name" value="EF_Hand_1_Ca_BS"/>
</dbReference>
<dbReference type="Proteomes" id="UP000199656">
    <property type="component" value="Unassembled WGS sequence"/>
</dbReference>
<evidence type="ECO:0000256" key="5">
    <source>
        <dbReference type="ARBA" id="ARBA00023237"/>
    </source>
</evidence>
<organism evidence="7 8">
    <name type="scientific">Chitinophaga terrae</name>
    <name type="common">ex Kim and Jung 2007</name>
    <dbReference type="NCBI Taxonomy" id="408074"/>
    <lineage>
        <taxon>Bacteria</taxon>
        <taxon>Pseudomonadati</taxon>
        <taxon>Bacteroidota</taxon>
        <taxon>Chitinophagia</taxon>
        <taxon>Chitinophagales</taxon>
        <taxon>Chitinophagaceae</taxon>
        <taxon>Chitinophaga</taxon>
    </lineage>
</organism>
<gene>
    <name evidence="7" type="ORF">SAMN05660909_01405</name>
</gene>
<dbReference type="Pfam" id="PF02469">
    <property type="entry name" value="Fasciclin"/>
    <property type="match status" value="1"/>
</dbReference>
<dbReference type="AlphaFoldDB" id="A0A1H4A272"/>
<dbReference type="Gene3D" id="2.30.180.10">
    <property type="entry name" value="FAS1 domain"/>
    <property type="match status" value="1"/>
</dbReference>
<evidence type="ECO:0000259" key="6">
    <source>
        <dbReference type="PROSITE" id="PS50213"/>
    </source>
</evidence>
<evidence type="ECO:0000313" key="7">
    <source>
        <dbReference type="EMBL" id="SEA29612.1"/>
    </source>
</evidence>
<dbReference type="RefSeq" id="WP_089760062.1">
    <property type="nucleotide sequence ID" value="NZ_BKAT01000013.1"/>
</dbReference>
<name>A0A1H4A272_9BACT</name>
<dbReference type="InterPro" id="IPR033985">
    <property type="entry name" value="SusD-like_N"/>
</dbReference>
<comment type="similarity">
    <text evidence="2">Belongs to the SusD family.</text>
</comment>
<dbReference type="PROSITE" id="PS51257">
    <property type="entry name" value="PROKAR_LIPOPROTEIN"/>
    <property type="match status" value="1"/>
</dbReference>
<keyword evidence="3" id="KW-0732">Signal</keyword>
<dbReference type="Gene3D" id="1.25.40.390">
    <property type="match status" value="2"/>
</dbReference>
<sequence length="702" mass="76233">MKYTALLISIVLLAVACKKDKPQPAENHDAENLVKGLNGQVAKIDSLSSFAPYLKDLELNNADAAQGVTVFAPVNSAFNDPGGRKAAGNGELREALPDSTDVQDYVVKGIINTSALTNNAHFTTLNGKTLTITKTGDDLRVNGVLLTGKQGISGDKTMIYTINGLLKKSPSLVITVWDATQWSATQPRGAVAGGATVALYRSREDYASNAPAYTAETDLNGKAKFSKVDAGVYFIVATKGDMSNILKDKGFWNPQPVGGLLAGYGFDSVFQTTAEVAASPQQPNGAPGNFRLWDANADGRIDNNDFVALPYTSVKAEQGLTATRDVLIGYSNNNNLKTIPDLLAAKALLQGCYSLDATAFLNFTMMDSYLSDNADATAAKWQAIDNFTFTPQEPIFTSLWNSAYLSALPQLNRIIRDVPGLPDATEKATVIAEAKYLRAYIYLQLFTYFGNVPILNGVVLPPDLSNTDGRQKAYQQVMKDLDEASTVLPAQWPQDQVFRPTKGAVTALAARTALVQKDYKNAAIYAQSVLNSGNYQLLPSYLSVFTTAPNAEVIWDLSDRMQMPEFNAYFIYGGLHGNSASSRCPTIRLAEMYLIAAEGLLEQPGGGVTADVVNYINRLSLRLTSSQVVSTNNTIAQVRNALRNIWQQEMLREGNRFVCLQRWGMAQLMLGAKGYTSPKNELLPIPADYMNSYSGMMQNVGY</sequence>
<dbReference type="PROSITE" id="PS00018">
    <property type="entry name" value="EF_HAND_1"/>
    <property type="match status" value="1"/>
</dbReference>